<evidence type="ECO:0000313" key="3">
    <source>
        <dbReference type="Proteomes" id="UP000823775"/>
    </source>
</evidence>
<feature type="compositionally biased region" description="Basic and acidic residues" evidence="1">
    <location>
        <begin position="1"/>
        <end position="26"/>
    </location>
</feature>
<proteinExistence type="predicted"/>
<feature type="non-terminal residue" evidence="2">
    <location>
        <position position="1"/>
    </location>
</feature>
<gene>
    <name evidence="2" type="ORF">HAX54_001248</name>
</gene>
<evidence type="ECO:0000256" key="1">
    <source>
        <dbReference type="SAM" id="MobiDB-lite"/>
    </source>
</evidence>
<protein>
    <submittedName>
        <fullName evidence="2">Uncharacterized protein</fullName>
    </submittedName>
</protein>
<keyword evidence="3" id="KW-1185">Reference proteome</keyword>
<reference evidence="2 3" key="1">
    <citation type="journal article" date="2021" name="BMC Genomics">
        <title>Datura genome reveals duplications of psychoactive alkaloid biosynthetic genes and high mutation rate following tissue culture.</title>
        <authorList>
            <person name="Rajewski A."/>
            <person name="Carter-House D."/>
            <person name="Stajich J."/>
            <person name="Litt A."/>
        </authorList>
    </citation>
    <scope>NUCLEOTIDE SEQUENCE [LARGE SCALE GENOMIC DNA]</scope>
    <source>
        <strain evidence="2">AR-01</strain>
    </source>
</reference>
<dbReference type="Proteomes" id="UP000823775">
    <property type="component" value="Unassembled WGS sequence"/>
</dbReference>
<evidence type="ECO:0000313" key="2">
    <source>
        <dbReference type="EMBL" id="MCE3215202.1"/>
    </source>
</evidence>
<feature type="compositionally biased region" description="Acidic residues" evidence="1">
    <location>
        <begin position="34"/>
        <end position="64"/>
    </location>
</feature>
<organism evidence="2 3">
    <name type="scientific">Datura stramonium</name>
    <name type="common">Jimsonweed</name>
    <name type="synonym">Common thornapple</name>
    <dbReference type="NCBI Taxonomy" id="4076"/>
    <lineage>
        <taxon>Eukaryota</taxon>
        <taxon>Viridiplantae</taxon>
        <taxon>Streptophyta</taxon>
        <taxon>Embryophyta</taxon>
        <taxon>Tracheophyta</taxon>
        <taxon>Spermatophyta</taxon>
        <taxon>Magnoliopsida</taxon>
        <taxon>eudicotyledons</taxon>
        <taxon>Gunneridae</taxon>
        <taxon>Pentapetalae</taxon>
        <taxon>asterids</taxon>
        <taxon>lamiids</taxon>
        <taxon>Solanales</taxon>
        <taxon>Solanaceae</taxon>
        <taxon>Solanoideae</taxon>
        <taxon>Datureae</taxon>
        <taxon>Datura</taxon>
    </lineage>
</organism>
<dbReference type="EMBL" id="JACEIK010010465">
    <property type="protein sequence ID" value="MCE3215202.1"/>
    <property type="molecule type" value="Genomic_DNA"/>
</dbReference>
<sequence>LHWIKEDEGKKQFKDHKESKHARDMCKFGLGFEDPLDDDDPTDDEQGYDNSDLESDTNEGEDSEMGNVTYASTDDED</sequence>
<accession>A0ABS8WQL3</accession>
<feature type="region of interest" description="Disordered" evidence="1">
    <location>
        <begin position="1"/>
        <end position="77"/>
    </location>
</feature>
<name>A0ABS8WQL3_DATST</name>
<comment type="caution">
    <text evidence="2">The sequence shown here is derived from an EMBL/GenBank/DDBJ whole genome shotgun (WGS) entry which is preliminary data.</text>
</comment>